<sequence length="119" mass="12850">MSRALRICEARLGSNHPNTQGSRRSLAAIRQRMGGTASSPSSDSLEHFAPLIAAIAAIANGDETPRQNVTQALAQLEQNGWMLREPVERIWAGERDHAALVAGLDAQDTVLIERVLALL</sequence>
<reference evidence="2 3" key="1">
    <citation type="journal article" date="2011" name="J. Bacteriol.">
        <title>Draft genome sequence of the anoxygenic filamentous phototrophic bacterium Oscillochloris trichoides subsp. DG-6.</title>
        <authorList>
            <person name="Kuznetsov B.B."/>
            <person name="Ivanovsky R.N."/>
            <person name="Keppen O.I."/>
            <person name="Sukhacheva M.V."/>
            <person name="Bumazhkin B.K."/>
            <person name="Patutina E.O."/>
            <person name="Beletsky A.V."/>
            <person name="Mardanov A.V."/>
            <person name="Baslerov R.V."/>
            <person name="Panteleeva A.N."/>
            <person name="Kolganova T.V."/>
            <person name="Ravin N.V."/>
            <person name="Skryabin K.G."/>
        </authorList>
    </citation>
    <scope>NUCLEOTIDE SEQUENCE [LARGE SCALE GENOMIC DNA]</scope>
    <source>
        <strain evidence="2 3">DG-6</strain>
    </source>
</reference>
<dbReference type="eggNOG" id="COG0457">
    <property type="taxonomic scope" value="Bacteria"/>
</dbReference>
<dbReference type="EMBL" id="ADVR01000084">
    <property type="protein sequence ID" value="EFO80149.1"/>
    <property type="molecule type" value="Genomic_DNA"/>
</dbReference>
<evidence type="ECO:0008006" key="4">
    <source>
        <dbReference type="Google" id="ProtNLM"/>
    </source>
</evidence>
<dbReference type="HOGENOM" id="CLU_2059034_0_0_0"/>
<protein>
    <recommendedName>
        <fullName evidence="4">Tetratricopeptide repeat protein</fullName>
    </recommendedName>
</protein>
<keyword evidence="3" id="KW-1185">Reference proteome</keyword>
<comment type="caution">
    <text evidence="2">The sequence shown here is derived from an EMBL/GenBank/DDBJ whole genome shotgun (WGS) entry which is preliminary data.</text>
</comment>
<name>E1IF88_9CHLR</name>
<accession>E1IF88</accession>
<organism evidence="2 3">
    <name type="scientific">Oscillochloris trichoides DG-6</name>
    <dbReference type="NCBI Taxonomy" id="765420"/>
    <lineage>
        <taxon>Bacteria</taxon>
        <taxon>Bacillati</taxon>
        <taxon>Chloroflexota</taxon>
        <taxon>Chloroflexia</taxon>
        <taxon>Chloroflexales</taxon>
        <taxon>Chloroflexineae</taxon>
        <taxon>Oscillochloridaceae</taxon>
        <taxon>Oscillochloris</taxon>
    </lineage>
</organism>
<proteinExistence type="predicted"/>
<evidence type="ECO:0000256" key="1">
    <source>
        <dbReference type="SAM" id="MobiDB-lite"/>
    </source>
</evidence>
<dbReference type="STRING" id="765420.OSCT_1989"/>
<evidence type="ECO:0000313" key="2">
    <source>
        <dbReference type="EMBL" id="EFO80149.1"/>
    </source>
</evidence>
<evidence type="ECO:0000313" key="3">
    <source>
        <dbReference type="Proteomes" id="UP000054010"/>
    </source>
</evidence>
<gene>
    <name evidence="2" type="ORF">OSCT_1989</name>
</gene>
<dbReference type="AlphaFoldDB" id="E1IF88"/>
<dbReference type="Proteomes" id="UP000054010">
    <property type="component" value="Unassembled WGS sequence"/>
</dbReference>
<feature type="region of interest" description="Disordered" evidence="1">
    <location>
        <begin position="12"/>
        <end position="43"/>
    </location>
</feature>